<feature type="compositionally biased region" description="Low complexity" evidence="1">
    <location>
        <begin position="1506"/>
        <end position="1515"/>
    </location>
</feature>
<feature type="transmembrane region" description="Helical" evidence="2">
    <location>
        <begin position="632"/>
        <end position="654"/>
    </location>
</feature>
<sequence length="1672" mass="180197">MPATLSLKLGSKNFISTPASLFMSPSRPSRILQLRGDGMFRSPLHDDGLCYKLSMNRSALHETRARSVTNDTEDSAGETLPGKPRSALAEMRYSFAIQVLLLVVWHQEWEHRIVFSVNDEQLVAQLVKGILTTFITLYSALLVFVTQSLALRQDLHTRQLLTATHDNAVAWSGLGSAVVRLWQQHAIPASPIGVLTALTYLAGISALHTAFPGVAAPQSLVVNQSVPISTQSLPAFDLSGVNETNTQDFLITAGNYAGGSLYFLPFVTPSNTLGLHEAPCMISNLLVEEITIITTAWGGLFPAHAVFYTSIPVLDSNNNTAPWTNMTGTPIQVFRCSLGLVEQAVLVDSQSRNFTSFASGMPPIEKHTSIWMPFSEPPANLSTEAFADGTRGFLDIWEAWYTVMPPANPSPLVNDSDLGLTVADMALLQLLELYPLNSTLRSSVYLHEVENQLAKIVASMFWTLGHVPVPSGNCISARDSGSSGGGSATNHSDYVETLRGLQQLNIISIVECLVASLVLLGLSSRFSRPDQRDTCAAKIGLDVLQIIWLYRDHPEINARLEQVQVPTDENLRQAGMFQVQLIDGAAYMRDVSDSEEVCEIISEHRISVTIYPPDKQTSKEPERLGSTCTSDLFLSLLSTVLHFVLVVLHLLLGILCTMKLEYTITFSLSQQSLVAWLISTVATAFITIYTAGLVFLTQTLSIRRSLRKTQMLTVTHDTVTAWRGVGSAFTSVFHQTQSLSAVIPVLLYLVGILALHITSPALFAVQVFNSTVPVPVRTQGIPIFAFSGYEPSSLEARMDALCTQPAALRTRITLLSSVHQLRFPTLGLEGGMLYEVLNNSDSRTGIAVVKSVQFNMSCGYISDPVDHLHGAIIAIRGSNYSIPGLGYGKSCLILTSFLPTRTYTDTISTLDYYGNQGMTYAGTTLFYSIVPIVDSAGNTSPLLNVSNLLPGEFPGGLVNRTISVDSQSQVLSSPGAVQKKSSVWSPVQDRSSKAASAGAYDRLAYDWESLYAAMPDDHSLSVIEMFFAERFNLDPNESSVTVTLHQFEDALAEFVASMYWTMGHIPPPPGYVPTSLEPNGPPPVEVSLLQGNTVLFTDIIEARLDANMSFIILGTAISGVLFLISLHFSSIRKPTEDEEIISGMGPLHIIWLYRNHPELEEQLEQVVDPTTSNLRKAGMVRTRDSAVAIRSRDSADTTDPRTPIPLFCVTEIDSPDGWWAAHSPASIPFLPIPLSGTPARPRKRPRRSNGCGSRVHADVRPVRTGGRWLGGRVVVPLETRYFDSADAAALGLRGGPGCGCTVDGVGCAICGNPLGTVTTPCRTHRTPLASTRRSTKSEIHYTFLPTAVSPPISTQQTVRARPRSPSPLRSLDAEFPGDQPPPLIAASPIPEDEQELGEVTSQMRARMRYRARARLAWSTAPGTIPPGPSASIIPTDANSRTDDTAPGMSSTSLSLPAATMDPWLVPYIGPAPYVGPAPVPTAPTSIPIQPSPVSETTPTAALVDPTSTSASSSAPRLRRTATSRADLGVGLHRDRPASSSSTSSGSWTWVSGAGTTMNFNSIPRRTPPSFPSVSEQEAWLAVGSSGSGTDGGEGTTTRRKRASVPYLREPLAWGEGEMVEEQEGVMPMDVDSEAQGQGETSAGGLVHTVTVDAGGGSVHVVDGEVGQGAVET</sequence>
<comment type="caution">
    <text evidence="3">The sequence shown here is derived from an EMBL/GenBank/DDBJ whole genome shotgun (WGS) entry which is preliminary data.</text>
</comment>
<feature type="transmembrane region" description="Helical" evidence="2">
    <location>
        <begin position="745"/>
        <end position="768"/>
    </location>
</feature>
<proteinExistence type="predicted"/>
<evidence type="ECO:0000313" key="3">
    <source>
        <dbReference type="EMBL" id="KAJ7613452.1"/>
    </source>
</evidence>
<keyword evidence="2" id="KW-0812">Transmembrane</keyword>
<gene>
    <name evidence="3" type="ORF">FB45DRAFT_1036388</name>
</gene>
<feature type="region of interest" description="Disordered" evidence="1">
    <location>
        <begin position="1350"/>
        <end position="1369"/>
    </location>
</feature>
<feature type="compositionally biased region" description="Polar residues" evidence="1">
    <location>
        <begin position="1486"/>
        <end position="1499"/>
    </location>
</feature>
<accession>A0AAD7B7Y0</accession>
<dbReference type="EMBL" id="JARKIF010000028">
    <property type="protein sequence ID" value="KAJ7613452.1"/>
    <property type="molecule type" value="Genomic_DNA"/>
</dbReference>
<feature type="region of interest" description="Disordered" evidence="1">
    <location>
        <begin position="63"/>
        <end position="83"/>
    </location>
</feature>
<feature type="region of interest" description="Disordered" evidence="1">
    <location>
        <begin position="1485"/>
        <end position="1549"/>
    </location>
</feature>
<evidence type="ECO:0000313" key="4">
    <source>
        <dbReference type="Proteomes" id="UP001221142"/>
    </source>
</evidence>
<dbReference type="Proteomes" id="UP001221142">
    <property type="component" value="Unassembled WGS sequence"/>
</dbReference>
<reference evidence="3" key="1">
    <citation type="submission" date="2023-03" db="EMBL/GenBank/DDBJ databases">
        <title>Massive genome expansion in bonnet fungi (Mycena s.s.) driven by repeated elements and novel gene families across ecological guilds.</title>
        <authorList>
            <consortium name="Lawrence Berkeley National Laboratory"/>
            <person name="Harder C.B."/>
            <person name="Miyauchi S."/>
            <person name="Viragh M."/>
            <person name="Kuo A."/>
            <person name="Thoen E."/>
            <person name="Andreopoulos B."/>
            <person name="Lu D."/>
            <person name="Skrede I."/>
            <person name="Drula E."/>
            <person name="Henrissat B."/>
            <person name="Morin E."/>
            <person name="Kohler A."/>
            <person name="Barry K."/>
            <person name="LaButti K."/>
            <person name="Morin E."/>
            <person name="Salamov A."/>
            <person name="Lipzen A."/>
            <person name="Mereny Z."/>
            <person name="Hegedus B."/>
            <person name="Baldrian P."/>
            <person name="Stursova M."/>
            <person name="Weitz H."/>
            <person name="Taylor A."/>
            <person name="Grigoriev I.V."/>
            <person name="Nagy L.G."/>
            <person name="Martin F."/>
            <person name="Kauserud H."/>
        </authorList>
    </citation>
    <scope>NUCLEOTIDE SEQUENCE</scope>
    <source>
        <strain evidence="3">9284</strain>
    </source>
</reference>
<evidence type="ECO:0000256" key="1">
    <source>
        <dbReference type="SAM" id="MobiDB-lite"/>
    </source>
</evidence>
<keyword evidence="2" id="KW-0472">Membrane</keyword>
<name>A0AAD7B7Y0_9AGAR</name>
<keyword evidence="2" id="KW-1133">Transmembrane helix</keyword>
<feature type="transmembrane region" description="Helical" evidence="2">
    <location>
        <begin position="504"/>
        <end position="522"/>
    </location>
</feature>
<organism evidence="3 4">
    <name type="scientific">Roridomyces roridus</name>
    <dbReference type="NCBI Taxonomy" id="1738132"/>
    <lineage>
        <taxon>Eukaryota</taxon>
        <taxon>Fungi</taxon>
        <taxon>Dikarya</taxon>
        <taxon>Basidiomycota</taxon>
        <taxon>Agaricomycotina</taxon>
        <taxon>Agaricomycetes</taxon>
        <taxon>Agaricomycetidae</taxon>
        <taxon>Agaricales</taxon>
        <taxon>Marasmiineae</taxon>
        <taxon>Mycenaceae</taxon>
        <taxon>Roridomyces</taxon>
    </lineage>
</organism>
<evidence type="ECO:0008006" key="5">
    <source>
        <dbReference type="Google" id="ProtNLM"/>
    </source>
</evidence>
<feature type="transmembrane region" description="Helical" evidence="2">
    <location>
        <begin position="674"/>
        <end position="697"/>
    </location>
</feature>
<evidence type="ECO:0000256" key="2">
    <source>
        <dbReference type="SAM" id="Phobius"/>
    </source>
</evidence>
<keyword evidence="4" id="KW-1185">Reference proteome</keyword>
<protein>
    <recommendedName>
        <fullName evidence="5">Transmembrane protein</fullName>
    </recommendedName>
</protein>
<feature type="region of interest" description="Disordered" evidence="1">
    <location>
        <begin position="1233"/>
        <end position="1257"/>
    </location>
</feature>
<feature type="compositionally biased region" description="Low complexity" evidence="1">
    <location>
        <begin position="1537"/>
        <end position="1549"/>
    </location>
</feature>